<keyword evidence="4" id="KW-1185">Reference proteome</keyword>
<protein>
    <recommendedName>
        <fullName evidence="5">F-box domain-containing protein</fullName>
    </recommendedName>
</protein>
<dbReference type="PANTHER" id="PTHR31639">
    <property type="entry name" value="F-BOX PROTEIN-LIKE"/>
    <property type="match status" value="1"/>
</dbReference>
<dbReference type="Pfam" id="PF23622">
    <property type="entry name" value="LRR_At1g61320_AtMIF1"/>
    <property type="match status" value="1"/>
</dbReference>
<organism evidence="3 4">
    <name type="scientific">Ficus carica</name>
    <name type="common">Common fig</name>
    <dbReference type="NCBI Taxonomy" id="3494"/>
    <lineage>
        <taxon>Eukaryota</taxon>
        <taxon>Viridiplantae</taxon>
        <taxon>Streptophyta</taxon>
        <taxon>Embryophyta</taxon>
        <taxon>Tracheophyta</taxon>
        <taxon>Spermatophyta</taxon>
        <taxon>Magnoliopsida</taxon>
        <taxon>eudicotyledons</taxon>
        <taxon>Gunneridae</taxon>
        <taxon>Pentapetalae</taxon>
        <taxon>rosids</taxon>
        <taxon>fabids</taxon>
        <taxon>Rosales</taxon>
        <taxon>Moraceae</taxon>
        <taxon>Ficeae</taxon>
        <taxon>Ficus</taxon>
    </lineage>
</organism>
<dbReference type="AlphaFoldDB" id="A0AA88AU14"/>
<accession>A0AA88AU14</accession>
<name>A0AA88AU14_FICCA</name>
<sequence>MEMEVDRISKLPDNIVEDNLSRLSTRDVVRTSLLSCKWRHRWTTIPSLMIGDNAKCPHTFDSVEELAKIIDHFLLHHVGPIHKFKLYYDFGPKDNFITYYHLIDADIDRWILRLSTSHVKELSLGLKTTFRRYSGPSSVFSCENLTKLELHDCSLSPPETFKGFGNLKSLHLDYVNLTQDVLEILICNSPILERAVLMVFLGHPGQSNKPLGITWMPNFFNHLLHIRKLTLQDDSVECLALGGLLREYPLRDLQYLSMDINFNHQEEILAALCLATKSSLNWGVNANFSEVDQMHYLFTKLRSVRMVHIIGCKREVDFINYMLSTSPVLETMTISHAFSCAKRIVEQSFSFEHASEQVKIIVT</sequence>
<dbReference type="SUPFAM" id="SSF52047">
    <property type="entry name" value="RNI-like"/>
    <property type="match status" value="1"/>
</dbReference>
<proteinExistence type="predicted"/>
<dbReference type="InterPro" id="IPR001810">
    <property type="entry name" value="F-box_dom"/>
</dbReference>
<dbReference type="InterPro" id="IPR055357">
    <property type="entry name" value="LRR_At1g61320_AtMIF1"/>
</dbReference>
<dbReference type="Proteomes" id="UP001187192">
    <property type="component" value="Unassembled WGS sequence"/>
</dbReference>
<dbReference type="InterPro" id="IPR032675">
    <property type="entry name" value="LRR_dom_sf"/>
</dbReference>
<dbReference type="PANTHER" id="PTHR31639:SF237">
    <property type="entry name" value="F-BOX DOMAIN-CONTAINING PROTEIN"/>
    <property type="match status" value="1"/>
</dbReference>
<comment type="caution">
    <text evidence="3">The sequence shown here is derived from an EMBL/GenBank/DDBJ whole genome shotgun (WGS) entry which is preliminary data.</text>
</comment>
<feature type="domain" description="F-box" evidence="1">
    <location>
        <begin position="8"/>
        <end position="44"/>
    </location>
</feature>
<feature type="domain" description="At1g61320/AtMIF1 LRR" evidence="2">
    <location>
        <begin position="105"/>
        <end position="197"/>
    </location>
</feature>
<evidence type="ECO:0000259" key="1">
    <source>
        <dbReference type="Pfam" id="PF00646"/>
    </source>
</evidence>
<gene>
    <name evidence="3" type="ORF">TIFTF001_022827</name>
</gene>
<dbReference type="EMBL" id="BTGU01000047">
    <property type="protein sequence ID" value="GMN53698.1"/>
    <property type="molecule type" value="Genomic_DNA"/>
</dbReference>
<dbReference type="InterPro" id="IPR036047">
    <property type="entry name" value="F-box-like_dom_sf"/>
</dbReference>
<evidence type="ECO:0000259" key="2">
    <source>
        <dbReference type="Pfam" id="PF23622"/>
    </source>
</evidence>
<reference evidence="3" key="1">
    <citation type="submission" date="2023-07" db="EMBL/GenBank/DDBJ databases">
        <title>draft genome sequence of fig (Ficus carica).</title>
        <authorList>
            <person name="Takahashi T."/>
            <person name="Nishimura K."/>
        </authorList>
    </citation>
    <scope>NUCLEOTIDE SEQUENCE</scope>
</reference>
<evidence type="ECO:0000313" key="4">
    <source>
        <dbReference type="Proteomes" id="UP001187192"/>
    </source>
</evidence>
<dbReference type="Pfam" id="PF00646">
    <property type="entry name" value="F-box"/>
    <property type="match status" value="1"/>
</dbReference>
<evidence type="ECO:0000313" key="3">
    <source>
        <dbReference type="EMBL" id="GMN53698.1"/>
    </source>
</evidence>
<evidence type="ECO:0008006" key="5">
    <source>
        <dbReference type="Google" id="ProtNLM"/>
    </source>
</evidence>
<dbReference type="Gene3D" id="3.80.10.10">
    <property type="entry name" value="Ribonuclease Inhibitor"/>
    <property type="match status" value="1"/>
</dbReference>
<dbReference type="SUPFAM" id="SSF81383">
    <property type="entry name" value="F-box domain"/>
    <property type="match status" value="1"/>
</dbReference>